<dbReference type="GO" id="GO:1990904">
    <property type="term" value="C:ribonucleoprotein complex"/>
    <property type="evidence" value="ECO:0007669"/>
    <property type="project" value="UniProtKB-KW"/>
</dbReference>
<proteinExistence type="inferred from homology"/>
<dbReference type="GO" id="GO:0003735">
    <property type="term" value="F:structural constituent of ribosome"/>
    <property type="evidence" value="ECO:0007669"/>
    <property type="project" value="InterPro"/>
</dbReference>
<dbReference type="GO" id="GO:0006412">
    <property type="term" value="P:translation"/>
    <property type="evidence" value="ECO:0007669"/>
    <property type="project" value="InterPro"/>
</dbReference>
<name>A0AAV9CES0_ACOCL</name>
<dbReference type="SUPFAM" id="SSF88697">
    <property type="entry name" value="PUA domain-like"/>
    <property type="match status" value="1"/>
</dbReference>
<dbReference type="GO" id="GO:0005840">
    <property type="term" value="C:ribosome"/>
    <property type="evidence" value="ECO:0007669"/>
    <property type="project" value="UniProtKB-KW"/>
</dbReference>
<keyword evidence="2 4" id="KW-0689">Ribosomal protein</keyword>
<dbReference type="Proteomes" id="UP001180020">
    <property type="component" value="Unassembled WGS sequence"/>
</dbReference>
<comment type="caution">
    <text evidence="5">The sequence shown here is derived from an EMBL/GenBank/DDBJ whole genome shotgun (WGS) entry which is preliminary data.</text>
</comment>
<reference evidence="5" key="1">
    <citation type="journal article" date="2023" name="Nat. Commun.">
        <title>Diploid and tetraploid genomes of Acorus and the evolution of monocots.</title>
        <authorList>
            <person name="Ma L."/>
            <person name="Liu K.W."/>
            <person name="Li Z."/>
            <person name="Hsiao Y.Y."/>
            <person name="Qi Y."/>
            <person name="Fu T."/>
            <person name="Tang G.D."/>
            <person name="Zhang D."/>
            <person name="Sun W.H."/>
            <person name="Liu D.K."/>
            <person name="Li Y."/>
            <person name="Chen G.Z."/>
            <person name="Liu X.D."/>
            <person name="Liao X.Y."/>
            <person name="Jiang Y.T."/>
            <person name="Yu X."/>
            <person name="Hao Y."/>
            <person name="Huang J."/>
            <person name="Zhao X.W."/>
            <person name="Ke S."/>
            <person name="Chen Y.Y."/>
            <person name="Wu W.L."/>
            <person name="Hsu J.L."/>
            <person name="Lin Y.F."/>
            <person name="Huang M.D."/>
            <person name="Li C.Y."/>
            <person name="Huang L."/>
            <person name="Wang Z.W."/>
            <person name="Zhao X."/>
            <person name="Zhong W.Y."/>
            <person name="Peng D.H."/>
            <person name="Ahmad S."/>
            <person name="Lan S."/>
            <person name="Zhang J.S."/>
            <person name="Tsai W.C."/>
            <person name="Van de Peer Y."/>
            <person name="Liu Z.J."/>
        </authorList>
    </citation>
    <scope>NUCLEOTIDE SEQUENCE</scope>
    <source>
        <strain evidence="5">CP</strain>
    </source>
</reference>
<evidence type="ECO:0000313" key="5">
    <source>
        <dbReference type="EMBL" id="KAK1286966.1"/>
    </source>
</evidence>
<evidence type="ECO:0000256" key="2">
    <source>
        <dbReference type="ARBA" id="ARBA00022980"/>
    </source>
</evidence>
<evidence type="ECO:0000256" key="3">
    <source>
        <dbReference type="ARBA" id="ARBA00023274"/>
    </source>
</evidence>
<dbReference type="PANTHER" id="PTHR34204">
    <property type="entry name" value="RNA-BINDING ASCH DOMAIN PROTEIN"/>
    <property type="match status" value="1"/>
</dbReference>
<dbReference type="EMBL" id="JAUJYO010000019">
    <property type="protein sequence ID" value="KAK1286966.1"/>
    <property type="molecule type" value="Genomic_DNA"/>
</dbReference>
<dbReference type="InterPro" id="IPR038464">
    <property type="entry name" value="Ribosomal_eL38_sf"/>
</dbReference>
<dbReference type="InterPro" id="IPR002675">
    <property type="entry name" value="Ribosomal_eL38"/>
</dbReference>
<evidence type="ECO:0000313" key="6">
    <source>
        <dbReference type="Proteomes" id="UP001180020"/>
    </source>
</evidence>
<dbReference type="Gene3D" id="3.30.720.90">
    <property type="match status" value="1"/>
</dbReference>
<organism evidence="5 6">
    <name type="scientific">Acorus calamus</name>
    <name type="common">Sweet flag</name>
    <dbReference type="NCBI Taxonomy" id="4465"/>
    <lineage>
        <taxon>Eukaryota</taxon>
        <taxon>Viridiplantae</taxon>
        <taxon>Streptophyta</taxon>
        <taxon>Embryophyta</taxon>
        <taxon>Tracheophyta</taxon>
        <taxon>Spermatophyta</taxon>
        <taxon>Magnoliopsida</taxon>
        <taxon>Liliopsida</taxon>
        <taxon>Acoraceae</taxon>
        <taxon>Acorus</taxon>
    </lineage>
</organism>
<dbReference type="InterPro" id="IPR015947">
    <property type="entry name" value="PUA-like_sf"/>
</dbReference>
<dbReference type="PANTHER" id="PTHR34204:SF2">
    <property type="entry name" value="RNA-BINDING ASCH DOMAIN PROTEIN"/>
    <property type="match status" value="1"/>
</dbReference>
<comment type="similarity">
    <text evidence="1 4">Belongs to the eukaryotic ribosomal protein eL38 family.</text>
</comment>
<evidence type="ECO:0000256" key="4">
    <source>
        <dbReference type="RuleBase" id="RU003445"/>
    </source>
</evidence>
<evidence type="ECO:0000256" key="1">
    <source>
        <dbReference type="ARBA" id="ARBA00007803"/>
    </source>
</evidence>
<dbReference type="FunFam" id="3.30.720.90:FF:000001">
    <property type="entry name" value="60S ribosomal protein L38"/>
    <property type="match status" value="1"/>
</dbReference>
<reference evidence="5" key="2">
    <citation type="submission" date="2023-06" db="EMBL/GenBank/DDBJ databases">
        <authorList>
            <person name="Ma L."/>
            <person name="Liu K.-W."/>
            <person name="Li Z."/>
            <person name="Hsiao Y.-Y."/>
            <person name="Qi Y."/>
            <person name="Fu T."/>
            <person name="Tang G."/>
            <person name="Zhang D."/>
            <person name="Sun W.-H."/>
            <person name="Liu D.-K."/>
            <person name="Li Y."/>
            <person name="Chen G.-Z."/>
            <person name="Liu X.-D."/>
            <person name="Liao X.-Y."/>
            <person name="Jiang Y.-T."/>
            <person name="Yu X."/>
            <person name="Hao Y."/>
            <person name="Huang J."/>
            <person name="Zhao X.-W."/>
            <person name="Ke S."/>
            <person name="Chen Y.-Y."/>
            <person name="Wu W.-L."/>
            <person name="Hsu J.-L."/>
            <person name="Lin Y.-F."/>
            <person name="Huang M.-D."/>
            <person name="Li C.-Y."/>
            <person name="Huang L."/>
            <person name="Wang Z.-W."/>
            <person name="Zhao X."/>
            <person name="Zhong W.-Y."/>
            <person name="Peng D.-H."/>
            <person name="Ahmad S."/>
            <person name="Lan S."/>
            <person name="Zhang J.-S."/>
            <person name="Tsai W.-C."/>
            <person name="Van De Peer Y."/>
            <person name="Liu Z.-J."/>
        </authorList>
    </citation>
    <scope>NUCLEOTIDE SEQUENCE</scope>
    <source>
        <strain evidence="5">CP</strain>
        <tissue evidence="5">Leaves</tissue>
    </source>
</reference>
<sequence>MTSPSTPTSPRLPPVDISGELVEGFLRFTISSAMDGNLEEVDLGFSKQYLSDLLREEDQGDLSSGVSDGGFPNRPLYKRLALAIHGRVSAASEGLVGTEEWDQSIVNGVSELVDMLRTVDFEIHVQEPYFSLLKVLFQNCSWVSSSVDKCMLLEVQHVKKYDSFFEMLEVENLNSVLPGVESIDEGVLIYRKFYTEEKEKANGVLAICVSKPVLQPYFAMATILSGLGYDGVGALLGMKHTPGTILDALPPPRSSLLSSFMAPHRPDPKQIHEIKDFLLTARRKDARSVKIKRSKDVVKFKVRCSRYLYTLCVFDPEKADKLKQSLPPGR</sequence>
<gene>
    <name evidence="5" type="primary">RPL38A</name>
    <name evidence="5" type="ORF">QJS10_CPB19g00718</name>
</gene>
<protein>
    <submittedName>
        <fullName evidence="5">60S ribosomal protein L38</fullName>
    </submittedName>
</protein>
<accession>A0AAV9CES0</accession>
<dbReference type="AlphaFoldDB" id="A0AAV9CES0"/>
<keyword evidence="6" id="KW-1185">Reference proteome</keyword>
<dbReference type="Gene3D" id="2.30.130.30">
    <property type="entry name" value="Hypothetical protein"/>
    <property type="match status" value="1"/>
</dbReference>
<keyword evidence="3 4" id="KW-0687">Ribonucleoprotein</keyword>
<dbReference type="Pfam" id="PF01781">
    <property type="entry name" value="Ribosomal_L38e"/>
    <property type="match status" value="1"/>
</dbReference>